<sequence length="328" mass="37315">MKKILGCAAAVLLLAACSDGNERLFKQAQLATSKGNYTQAMQLYSRLLKQDPKNASALANRGILWERLPFENEKERAKNRAYAEQDYLKAIEANPNIPEIYNNLGALYIDMGRYVPAVYYLSDAISLNPKYFTALMNRAIAYFRMGRVTDSLADFNRAFRIRQDEPLLYLNRGLAYFASGQYELALDDYTYLISLTPDDARPYLERARAFIKAGYPAQAYADLEEAVSIKPTYALAYYYMGDLMFRRGETDYALGLLVKSKELASQYVPTYDLMGDMLSVEDPVAATANYMVAKKLDPANAAKYDRKIKLMRTEEGRQRVLAERFFPN</sequence>
<dbReference type="InterPro" id="IPR050498">
    <property type="entry name" value="Ycf3"/>
</dbReference>
<feature type="repeat" description="TPR" evidence="3">
    <location>
        <begin position="98"/>
        <end position="131"/>
    </location>
</feature>
<dbReference type="EMBL" id="NFJD01000001">
    <property type="protein sequence ID" value="OUO57306.1"/>
    <property type="molecule type" value="Genomic_DNA"/>
</dbReference>
<dbReference type="Pfam" id="PF13431">
    <property type="entry name" value="TPR_17"/>
    <property type="match status" value="1"/>
</dbReference>
<dbReference type="PROSITE" id="PS50293">
    <property type="entry name" value="TPR_REGION"/>
    <property type="match status" value="1"/>
</dbReference>
<evidence type="ECO:0000313" key="4">
    <source>
        <dbReference type="EMBL" id="OUO57306.1"/>
    </source>
</evidence>
<comment type="caution">
    <text evidence="4">The sequence shown here is derived from an EMBL/GenBank/DDBJ whole genome shotgun (WGS) entry which is preliminary data.</text>
</comment>
<evidence type="ECO:0000256" key="1">
    <source>
        <dbReference type="ARBA" id="ARBA00022737"/>
    </source>
</evidence>
<dbReference type="PANTHER" id="PTHR44858">
    <property type="entry name" value="TETRATRICOPEPTIDE REPEAT PROTEIN 6"/>
    <property type="match status" value="1"/>
</dbReference>
<evidence type="ECO:0000256" key="3">
    <source>
        <dbReference type="PROSITE-ProRule" id="PRU00339"/>
    </source>
</evidence>
<dbReference type="OrthoDB" id="9815040at2"/>
<reference evidence="5" key="1">
    <citation type="submission" date="2017-04" db="EMBL/GenBank/DDBJ databases">
        <title>Function of individual gut microbiota members based on whole genome sequencing of pure cultures obtained from chicken caecum.</title>
        <authorList>
            <person name="Medvecky M."/>
            <person name="Cejkova D."/>
            <person name="Polansky O."/>
            <person name="Karasova D."/>
            <person name="Kubasova T."/>
            <person name="Cizek A."/>
            <person name="Rychlik I."/>
        </authorList>
    </citation>
    <scope>NUCLEOTIDE SEQUENCE [LARGE SCALE GENOMIC DNA]</scope>
    <source>
        <strain evidence="5">An273</strain>
    </source>
</reference>
<dbReference type="Gene3D" id="1.25.40.10">
    <property type="entry name" value="Tetratricopeptide repeat domain"/>
    <property type="match status" value="3"/>
</dbReference>
<accession>A0A1Y4DE37</accession>
<name>A0A1Y4DE37_9BACT</name>
<gene>
    <name evidence="4" type="ORF">B5F75_00570</name>
</gene>
<evidence type="ECO:0000313" key="5">
    <source>
        <dbReference type="Proteomes" id="UP000196368"/>
    </source>
</evidence>
<proteinExistence type="predicted"/>
<dbReference type="PANTHER" id="PTHR44858:SF1">
    <property type="entry name" value="UDP-N-ACETYLGLUCOSAMINE--PEPTIDE N-ACETYLGLUCOSAMINYLTRANSFERASE SPINDLY-RELATED"/>
    <property type="match status" value="1"/>
</dbReference>
<evidence type="ECO:0000256" key="2">
    <source>
        <dbReference type="ARBA" id="ARBA00022803"/>
    </source>
</evidence>
<keyword evidence="5" id="KW-1185">Reference proteome</keyword>
<dbReference type="SMART" id="SM00028">
    <property type="entry name" value="TPR"/>
    <property type="match status" value="7"/>
</dbReference>
<dbReference type="Proteomes" id="UP000196368">
    <property type="component" value="Unassembled WGS sequence"/>
</dbReference>
<dbReference type="Pfam" id="PF13414">
    <property type="entry name" value="TPR_11"/>
    <property type="match status" value="2"/>
</dbReference>
<dbReference type="InterPro" id="IPR011990">
    <property type="entry name" value="TPR-like_helical_dom_sf"/>
</dbReference>
<keyword evidence="2 3" id="KW-0802">TPR repeat</keyword>
<dbReference type="AlphaFoldDB" id="A0A1Y4DE37"/>
<feature type="repeat" description="TPR" evidence="3">
    <location>
        <begin position="21"/>
        <end position="54"/>
    </location>
</feature>
<protein>
    <submittedName>
        <fullName evidence="4">Uncharacterized protein</fullName>
    </submittedName>
</protein>
<feature type="repeat" description="TPR" evidence="3">
    <location>
        <begin position="166"/>
        <end position="199"/>
    </location>
</feature>
<dbReference type="PROSITE" id="PS51257">
    <property type="entry name" value="PROKAR_LIPOPROTEIN"/>
    <property type="match status" value="1"/>
</dbReference>
<dbReference type="InterPro" id="IPR019734">
    <property type="entry name" value="TPR_rpt"/>
</dbReference>
<keyword evidence="1" id="KW-0677">Repeat</keyword>
<dbReference type="PROSITE" id="PS50005">
    <property type="entry name" value="TPR"/>
    <property type="match status" value="3"/>
</dbReference>
<dbReference type="SUPFAM" id="SSF48452">
    <property type="entry name" value="TPR-like"/>
    <property type="match status" value="1"/>
</dbReference>
<organism evidence="4 5">
    <name type="scientific">Candidatus Avelusimicrobium gallicola</name>
    <dbReference type="NCBI Taxonomy" id="2562704"/>
    <lineage>
        <taxon>Bacteria</taxon>
        <taxon>Pseudomonadati</taxon>
        <taxon>Elusimicrobiota</taxon>
        <taxon>Elusimicrobia</taxon>
        <taxon>Elusimicrobiales</taxon>
        <taxon>Elusimicrobiaceae</taxon>
        <taxon>Candidatus Avelusimicrobium</taxon>
    </lineage>
</organism>
<dbReference type="RefSeq" id="WP_087286366.1">
    <property type="nucleotide sequence ID" value="NZ_NFJD01000001.1"/>
</dbReference>